<dbReference type="PANTHER" id="PTHR10948:SF23">
    <property type="entry name" value="TRANSPOSASE INSI FOR INSERTION SEQUENCE ELEMENT IS30A-RELATED"/>
    <property type="match status" value="1"/>
</dbReference>
<keyword evidence="5" id="KW-1185">Reference proteome</keyword>
<evidence type="ECO:0000256" key="1">
    <source>
        <dbReference type="ARBA" id="ARBA00023172"/>
    </source>
</evidence>
<dbReference type="EMBL" id="JACOOZ010000001">
    <property type="protein sequence ID" value="MBC5666703.1"/>
    <property type="molecule type" value="Genomic_DNA"/>
</dbReference>
<dbReference type="RefSeq" id="WP_186839846.1">
    <property type="nucleotide sequence ID" value="NZ_JACOOZ010000001.1"/>
</dbReference>
<reference evidence="4 5" key="1">
    <citation type="submission" date="2020-08" db="EMBL/GenBank/DDBJ databases">
        <title>Genome public.</title>
        <authorList>
            <person name="Liu C."/>
            <person name="Sun Q."/>
        </authorList>
    </citation>
    <scope>NUCLEOTIDE SEQUENCE [LARGE SCALE GENOMIC DNA]</scope>
    <source>
        <strain evidence="4 5">BX4</strain>
    </source>
</reference>
<dbReference type="InterPro" id="IPR025246">
    <property type="entry name" value="IS30-like_HTH"/>
</dbReference>
<gene>
    <name evidence="4" type="ORF">H8S00_01665</name>
</gene>
<name>A0ABR7EZD0_9FIRM</name>
<dbReference type="SUPFAM" id="SSF53098">
    <property type="entry name" value="Ribonuclease H-like"/>
    <property type="match status" value="1"/>
</dbReference>
<evidence type="ECO:0000256" key="2">
    <source>
        <dbReference type="SAM" id="MobiDB-lite"/>
    </source>
</evidence>
<dbReference type="Proteomes" id="UP000597877">
    <property type="component" value="Unassembled WGS sequence"/>
</dbReference>
<proteinExistence type="predicted"/>
<dbReference type="InterPro" id="IPR001584">
    <property type="entry name" value="Integrase_cat-core"/>
</dbReference>
<accession>A0ABR7EZD0</accession>
<dbReference type="InterPro" id="IPR036397">
    <property type="entry name" value="RNaseH_sf"/>
</dbReference>
<organism evidence="4 5">
    <name type="scientific">Eubacterium segne</name>
    <dbReference type="NCBI Taxonomy" id="2763045"/>
    <lineage>
        <taxon>Bacteria</taxon>
        <taxon>Bacillati</taxon>
        <taxon>Bacillota</taxon>
        <taxon>Clostridia</taxon>
        <taxon>Eubacteriales</taxon>
        <taxon>Eubacteriaceae</taxon>
        <taxon>Eubacterium</taxon>
    </lineage>
</organism>
<protein>
    <submittedName>
        <fullName evidence="4">IS30 family transposase</fullName>
    </submittedName>
</protein>
<evidence type="ECO:0000313" key="4">
    <source>
        <dbReference type="EMBL" id="MBC5666703.1"/>
    </source>
</evidence>
<comment type="caution">
    <text evidence="4">The sequence shown here is derived from an EMBL/GenBank/DDBJ whole genome shotgun (WGS) entry which is preliminary data.</text>
</comment>
<sequence>MGKKYNQMTRYERMKIEAYLEAGLNGRQIAQKLNRNPSTIYKEIKRGQTTRLNSKNWKDEVIYSSDLGDIKHTEAKRRCGAKKKIKDDKRFIRFVEKKIVKEHFSPAAILYTIKEKNLTFKTDVCLTTLYNYIKAGVFPNISMVDCPNRKSEKKQKKKKVQVQKRLSKGTGIDERPDDIDTRDEFGHWEMDSVIGKKKEGKKAIIVLTERKTRMEIVRLVKDHTSAEVLRVLNKLERDLGEKKFRETFKSITVDNGTEFSDWEGMEKSRRNKHIPRTKIYYCHAYRSWERGSNENQNKMIRRWHPKGTSFDGLTQADLSKIETWMNDYPRKMFNGKSALCMVQQEYPWRVAM</sequence>
<dbReference type="PROSITE" id="PS50994">
    <property type="entry name" value="INTEGRASE"/>
    <property type="match status" value="1"/>
</dbReference>
<feature type="compositionally biased region" description="Basic residues" evidence="2">
    <location>
        <begin position="151"/>
        <end position="167"/>
    </location>
</feature>
<dbReference type="Pfam" id="PF00665">
    <property type="entry name" value="rve"/>
    <property type="match status" value="1"/>
</dbReference>
<evidence type="ECO:0000259" key="3">
    <source>
        <dbReference type="PROSITE" id="PS50994"/>
    </source>
</evidence>
<dbReference type="Gene3D" id="3.30.420.10">
    <property type="entry name" value="Ribonuclease H-like superfamily/Ribonuclease H"/>
    <property type="match status" value="1"/>
</dbReference>
<dbReference type="InterPro" id="IPR012337">
    <property type="entry name" value="RNaseH-like_sf"/>
</dbReference>
<dbReference type="PANTHER" id="PTHR10948">
    <property type="entry name" value="TRANSPOSASE"/>
    <property type="match status" value="1"/>
</dbReference>
<keyword evidence="1" id="KW-0233">DNA recombination</keyword>
<feature type="domain" description="Integrase catalytic" evidence="3">
    <location>
        <begin position="172"/>
        <end position="346"/>
    </location>
</feature>
<feature type="region of interest" description="Disordered" evidence="2">
    <location>
        <begin position="149"/>
        <end position="177"/>
    </location>
</feature>
<dbReference type="Pfam" id="PF13936">
    <property type="entry name" value="HTH_38"/>
    <property type="match status" value="1"/>
</dbReference>
<dbReference type="InterPro" id="IPR051917">
    <property type="entry name" value="Transposase-Integrase"/>
</dbReference>
<evidence type="ECO:0000313" key="5">
    <source>
        <dbReference type="Proteomes" id="UP000597877"/>
    </source>
</evidence>
<dbReference type="NCBIfam" id="NF033563">
    <property type="entry name" value="transpos_IS30"/>
    <property type="match status" value="1"/>
</dbReference>
<dbReference type="InterPro" id="IPR053392">
    <property type="entry name" value="Transposase_IS30-like"/>
</dbReference>